<dbReference type="Proteomes" id="UP000717515">
    <property type="component" value="Unassembled WGS sequence"/>
</dbReference>
<dbReference type="AlphaFoldDB" id="A0A9P8A2J7"/>
<feature type="compositionally biased region" description="Low complexity" evidence="1">
    <location>
        <begin position="388"/>
        <end position="399"/>
    </location>
</feature>
<comment type="caution">
    <text evidence="2">The sequence shown here is derived from an EMBL/GenBank/DDBJ whole genome shotgun (WGS) entry which is preliminary data.</text>
</comment>
<accession>A0A9P8A2J7</accession>
<feature type="compositionally biased region" description="Low complexity" evidence="1">
    <location>
        <begin position="248"/>
        <end position="262"/>
    </location>
</feature>
<evidence type="ECO:0000313" key="3">
    <source>
        <dbReference type="Proteomes" id="UP000717515"/>
    </source>
</evidence>
<dbReference type="EMBL" id="JAIFTL010000158">
    <property type="protein sequence ID" value="KAG9322235.1"/>
    <property type="molecule type" value="Genomic_DNA"/>
</dbReference>
<sequence length="540" mass="60535">MKKPAGCSSCWGAAQAMLDAVSLANLLHELPSTSAQDIQGTFEAYYKDRVSMGKAAVQGSRHMGRLSGGHKWTETLIRSMFLNILPSKVQQTILDKMLHHRPQATFLPFVPDLPVFVGESIHGQTKAALMKLHREHLERTIQSTLTLIDNDSAAATQHQEQQRLHNKKKKKSYPWLQRDSQHQRNKIGQEGSRRRQRHDNGKYKFVHHPFAVLYQVDLAFPGYDHDAPSFHWKYDAVIESMIRNNPPSSRRSNVESGSSVGEAKPASPSTPPIGHHLLTRAQRKDIKKVHVPKGVVMQYEGELVSFLDQLTLSDLEDEVAGSENNDAFERAPSEPVELVAESESSDDDVLAEVETEDNSNWVLVKNPEVAVGATAVTPAKEQERKSMSVDTAASDVVSVPQAEDDDDDDDDKCQIYLRWDIQDQFLRFVAHALCAFYGLVSFSKTALDGKRWVYICHPSHLDSIGQLAASPIAKSAPNAAIGSSRPLPGKRQKTLEHVQELPVHELDQLWNKVQPTKVSNCLRPDMTFFEYLYPTTRPLF</sequence>
<gene>
    <name evidence="2" type="ORF">KVV02_001975</name>
</gene>
<evidence type="ECO:0000313" key="2">
    <source>
        <dbReference type="EMBL" id="KAG9322235.1"/>
    </source>
</evidence>
<evidence type="ECO:0000256" key="1">
    <source>
        <dbReference type="SAM" id="MobiDB-lite"/>
    </source>
</evidence>
<feature type="region of interest" description="Disordered" evidence="1">
    <location>
        <begin position="154"/>
        <end position="201"/>
    </location>
</feature>
<feature type="region of interest" description="Disordered" evidence="1">
    <location>
        <begin position="244"/>
        <end position="281"/>
    </location>
</feature>
<proteinExistence type="predicted"/>
<organism evidence="2 3">
    <name type="scientific">Mortierella alpina</name>
    <name type="common">Oleaginous fungus</name>
    <name type="synonym">Mortierella renispora</name>
    <dbReference type="NCBI Taxonomy" id="64518"/>
    <lineage>
        <taxon>Eukaryota</taxon>
        <taxon>Fungi</taxon>
        <taxon>Fungi incertae sedis</taxon>
        <taxon>Mucoromycota</taxon>
        <taxon>Mortierellomycotina</taxon>
        <taxon>Mortierellomycetes</taxon>
        <taxon>Mortierellales</taxon>
        <taxon>Mortierellaceae</taxon>
        <taxon>Mortierella</taxon>
    </lineage>
</organism>
<protein>
    <submittedName>
        <fullName evidence="2">Uncharacterized protein</fullName>
    </submittedName>
</protein>
<reference evidence="2" key="1">
    <citation type="submission" date="2021-07" db="EMBL/GenBank/DDBJ databases">
        <title>Draft genome of Mortierella alpina, strain LL118, isolated from an aspen leaf litter sample.</title>
        <authorList>
            <person name="Yang S."/>
            <person name="Vinatzer B.A."/>
        </authorList>
    </citation>
    <scope>NUCLEOTIDE SEQUENCE</scope>
    <source>
        <strain evidence="2">LL118</strain>
    </source>
</reference>
<name>A0A9P8A2J7_MORAP</name>
<feature type="region of interest" description="Disordered" evidence="1">
    <location>
        <begin position="377"/>
        <end position="409"/>
    </location>
</feature>